<dbReference type="InterPro" id="IPR036291">
    <property type="entry name" value="NAD(P)-bd_dom_sf"/>
</dbReference>
<dbReference type="SUPFAM" id="SSF51735">
    <property type="entry name" value="NAD(P)-binding Rossmann-fold domains"/>
    <property type="match status" value="1"/>
</dbReference>
<dbReference type="Pfam" id="PF13561">
    <property type="entry name" value="adh_short_C2"/>
    <property type="match status" value="1"/>
</dbReference>
<dbReference type="PRINTS" id="PR00080">
    <property type="entry name" value="SDRFAMILY"/>
</dbReference>
<evidence type="ECO:0000313" key="5">
    <source>
        <dbReference type="Proteomes" id="UP001322277"/>
    </source>
</evidence>
<dbReference type="PROSITE" id="PS00061">
    <property type="entry name" value="ADH_SHORT"/>
    <property type="match status" value="1"/>
</dbReference>
<dbReference type="GeneID" id="87951230"/>
<gene>
    <name evidence="4" type="ORF">CDEST_14730</name>
</gene>
<keyword evidence="5" id="KW-1185">Reference proteome</keyword>
<dbReference type="InterPro" id="IPR020904">
    <property type="entry name" value="Sc_DH/Rdtase_CS"/>
</dbReference>
<evidence type="ECO:0000256" key="3">
    <source>
        <dbReference type="ARBA" id="ARBA00023002"/>
    </source>
</evidence>
<dbReference type="EMBL" id="CP137314">
    <property type="protein sequence ID" value="WQF89716.1"/>
    <property type="molecule type" value="Genomic_DNA"/>
</dbReference>
<dbReference type="Proteomes" id="UP001322277">
    <property type="component" value="Chromosome 10"/>
</dbReference>
<evidence type="ECO:0000256" key="2">
    <source>
        <dbReference type="ARBA" id="ARBA00022857"/>
    </source>
</evidence>
<dbReference type="PANTHER" id="PTHR43618:SF12">
    <property type="entry name" value="OXIDOREDUCTASE, SHORT-CHAIN DEHYDROGENASE_REDUCTASE FAMILY (AFU_ORTHOLOGUE AFUA_1G14540)"/>
    <property type="match status" value="1"/>
</dbReference>
<dbReference type="InterPro" id="IPR052178">
    <property type="entry name" value="Sec_Metab_Biosynth_SDR"/>
</dbReference>
<dbReference type="PANTHER" id="PTHR43618">
    <property type="entry name" value="7-ALPHA-HYDROXYSTEROID DEHYDROGENASE"/>
    <property type="match status" value="1"/>
</dbReference>
<dbReference type="FunFam" id="3.40.50.720:FF:000084">
    <property type="entry name" value="Short-chain dehydrogenase reductase"/>
    <property type="match status" value="1"/>
</dbReference>
<dbReference type="InterPro" id="IPR002347">
    <property type="entry name" value="SDR_fam"/>
</dbReference>
<dbReference type="RefSeq" id="XP_062786937.1">
    <property type="nucleotide sequence ID" value="XM_062930886.1"/>
</dbReference>
<dbReference type="Gene3D" id="3.40.50.720">
    <property type="entry name" value="NAD(P)-binding Rossmann-like Domain"/>
    <property type="match status" value="1"/>
</dbReference>
<evidence type="ECO:0000256" key="1">
    <source>
        <dbReference type="ARBA" id="ARBA00006484"/>
    </source>
</evidence>
<keyword evidence="2" id="KW-0521">NADP</keyword>
<proteinExistence type="inferred from homology"/>
<protein>
    <submittedName>
        <fullName evidence="4">Short-chain dehydrogenase/reductase SDR, NAD(P)-binding domain superfamily</fullName>
    </submittedName>
</protein>
<organism evidence="4 5">
    <name type="scientific">Colletotrichum destructivum</name>
    <dbReference type="NCBI Taxonomy" id="34406"/>
    <lineage>
        <taxon>Eukaryota</taxon>
        <taxon>Fungi</taxon>
        <taxon>Dikarya</taxon>
        <taxon>Ascomycota</taxon>
        <taxon>Pezizomycotina</taxon>
        <taxon>Sordariomycetes</taxon>
        <taxon>Hypocreomycetidae</taxon>
        <taxon>Glomerellales</taxon>
        <taxon>Glomerellaceae</taxon>
        <taxon>Colletotrichum</taxon>
        <taxon>Colletotrichum destructivum species complex</taxon>
    </lineage>
</organism>
<reference evidence="5" key="1">
    <citation type="journal article" date="2023" name="bioRxiv">
        <title>Complete genome of the Medicago anthracnose fungus, Colletotrichum destructivum, reveals a mini-chromosome-like region within a core chromosome.</title>
        <authorList>
            <person name="Lapalu N."/>
            <person name="Simon A."/>
            <person name="Lu A."/>
            <person name="Plaumann P.-L."/>
            <person name="Amselem J."/>
            <person name="Pigne S."/>
            <person name="Auger A."/>
            <person name="Koch C."/>
            <person name="Dallery J.-F."/>
            <person name="O'Connell R.J."/>
        </authorList>
    </citation>
    <scope>NUCLEOTIDE SEQUENCE [LARGE SCALE GENOMIC DNA]</scope>
    <source>
        <strain evidence="5">CBS 520.97</strain>
    </source>
</reference>
<dbReference type="KEGG" id="cdet:87951230"/>
<dbReference type="PRINTS" id="PR00081">
    <property type="entry name" value="GDHRDH"/>
</dbReference>
<keyword evidence="3" id="KW-0560">Oxidoreductase</keyword>
<dbReference type="GO" id="GO:0016491">
    <property type="term" value="F:oxidoreductase activity"/>
    <property type="evidence" value="ECO:0007669"/>
    <property type="project" value="UniProtKB-KW"/>
</dbReference>
<sequence>MGGGSSEQPELWGTQQWISNTSWPLYILYSVLLTNTFRKGSISLLPIDITDSDKMAEAQLKDFPSLFSLKGKVAVVTGGSRGLGLHAASAFLQAGASKVFISSRKGAACQEACKALNALPNLAPGAVAIPVPADAADIKGVEHLVAEVKKHTDRVDVLFANAGATWGEAFDTHPDAAFAKVMDLNVKGVFNTIRLFTPLLEKAAGADDPARVIITASVAGLGIGTLGKQGTYGYSASKAAVIHLGRNLALELAPRHITVNSIAPGFFPSKMSNGLLEIGGGADKIGKGNPMGRLGRPEDIAGAVVYLASRAGSHVNGEVIAIDGGSLWQRGELNVPSKL</sequence>
<comment type="similarity">
    <text evidence="1">Belongs to the short-chain dehydrogenases/reductases (SDR) family.</text>
</comment>
<dbReference type="AlphaFoldDB" id="A0AAX4J2K8"/>
<accession>A0AAX4J2K8</accession>
<name>A0AAX4J2K8_9PEZI</name>
<evidence type="ECO:0000313" key="4">
    <source>
        <dbReference type="EMBL" id="WQF89716.1"/>
    </source>
</evidence>